<keyword evidence="2" id="KW-1185">Reference proteome</keyword>
<proteinExistence type="predicted"/>
<evidence type="ECO:0000313" key="1">
    <source>
        <dbReference type="EMBL" id="RXG20695.1"/>
    </source>
</evidence>
<organism evidence="1 2">
    <name type="scientific">Leeuwenhoekiella aequorea</name>
    <dbReference type="NCBI Taxonomy" id="283736"/>
    <lineage>
        <taxon>Bacteria</taxon>
        <taxon>Pseudomonadati</taxon>
        <taxon>Bacteroidota</taxon>
        <taxon>Flavobacteriia</taxon>
        <taxon>Flavobacteriales</taxon>
        <taxon>Flavobacteriaceae</taxon>
        <taxon>Leeuwenhoekiella</taxon>
    </lineage>
</organism>
<sequence length="50" mass="6003">MHWHRVFLWLKFTIEVVELTCLQDELYTEIYEGTTYSQSTSMYSAVDSSY</sequence>
<name>A0A4Q0P339_9FLAO</name>
<dbReference type="Proteomes" id="UP000289238">
    <property type="component" value="Unassembled WGS sequence"/>
</dbReference>
<dbReference type="EMBL" id="QOVM01000007">
    <property type="protein sequence ID" value="RXG20695.1"/>
    <property type="molecule type" value="Genomic_DNA"/>
</dbReference>
<reference evidence="1 2" key="1">
    <citation type="submission" date="2018-07" db="EMBL/GenBank/DDBJ databases">
        <title>Leeuwenhoekiella genomics.</title>
        <authorList>
            <person name="Tahon G."/>
            <person name="Willems A."/>
        </authorList>
    </citation>
    <scope>NUCLEOTIDE SEQUENCE [LARGE SCALE GENOMIC DNA]</scope>
    <source>
        <strain evidence="1 2">LMG 22550</strain>
    </source>
</reference>
<evidence type="ECO:0000313" key="2">
    <source>
        <dbReference type="Proteomes" id="UP000289238"/>
    </source>
</evidence>
<comment type="caution">
    <text evidence="1">The sequence shown here is derived from an EMBL/GenBank/DDBJ whole genome shotgun (WGS) entry which is preliminary data.</text>
</comment>
<protein>
    <submittedName>
        <fullName evidence="1">Uncharacterized protein</fullName>
    </submittedName>
</protein>
<dbReference type="AlphaFoldDB" id="A0A4Q0P339"/>
<accession>A0A4Q0P339</accession>
<gene>
    <name evidence="1" type="ORF">DSM00_2799</name>
</gene>